<evidence type="ECO:0000313" key="1">
    <source>
        <dbReference type="EMBL" id="GHC66399.1"/>
    </source>
</evidence>
<reference evidence="1" key="1">
    <citation type="journal article" date="2014" name="Int. J. Syst. Evol. Microbiol.">
        <title>Complete genome sequence of Corynebacterium casei LMG S-19264T (=DSM 44701T), isolated from a smear-ripened cheese.</title>
        <authorList>
            <consortium name="US DOE Joint Genome Institute (JGI-PGF)"/>
            <person name="Walter F."/>
            <person name="Albersmeier A."/>
            <person name="Kalinowski J."/>
            <person name="Ruckert C."/>
        </authorList>
    </citation>
    <scope>NUCLEOTIDE SEQUENCE</scope>
    <source>
        <strain evidence="1">KCTC 23310</strain>
    </source>
</reference>
<dbReference type="EMBL" id="BMYJ01000014">
    <property type="protein sequence ID" value="GHC66399.1"/>
    <property type="molecule type" value="Genomic_DNA"/>
</dbReference>
<dbReference type="AlphaFoldDB" id="A0A918TWJ1"/>
<proteinExistence type="predicted"/>
<dbReference type="Proteomes" id="UP000638981">
    <property type="component" value="Unassembled WGS sequence"/>
</dbReference>
<dbReference type="RefSeq" id="WP_229804894.1">
    <property type="nucleotide sequence ID" value="NZ_BMYJ01000014.1"/>
</dbReference>
<accession>A0A918TWJ1</accession>
<protein>
    <submittedName>
        <fullName evidence="1">Uncharacterized protein</fullName>
    </submittedName>
</protein>
<evidence type="ECO:0000313" key="2">
    <source>
        <dbReference type="Proteomes" id="UP000638981"/>
    </source>
</evidence>
<gene>
    <name evidence="1" type="ORF">GCM10007315_33900</name>
</gene>
<comment type="caution">
    <text evidence="1">The sequence shown here is derived from an EMBL/GenBank/DDBJ whole genome shotgun (WGS) entry which is preliminary data.</text>
</comment>
<sequence>MTTFAHKTPPTPKRDFTNTAISPVQNHRDWRCKHCRKMLGVCRDGRMHLRFGGGHDYLVSLPVRTICPDCKTLNQKSAV</sequence>
<keyword evidence="2" id="KW-1185">Reference proteome</keyword>
<reference evidence="1" key="2">
    <citation type="submission" date="2020-09" db="EMBL/GenBank/DDBJ databases">
        <authorList>
            <person name="Sun Q."/>
            <person name="Kim S."/>
        </authorList>
    </citation>
    <scope>NUCLEOTIDE SEQUENCE</scope>
    <source>
        <strain evidence="1">KCTC 23310</strain>
    </source>
</reference>
<name>A0A918TWJ1_9RHOB</name>
<organism evidence="1 2">
    <name type="scientific">Neogemmobacter tilapiae</name>
    <dbReference type="NCBI Taxonomy" id="875041"/>
    <lineage>
        <taxon>Bacteria</taxon>
        <taxon>Pseudomonadati</taxon>
        <taxon>Pseudomonadota</taxon>
        <taxon>Alphaproteobacteria</taxon>
        <taxon>Rhodobacterales</taxon>
        <taxon>Paracoccaceae</taxon>
        <taxon>Neogemmobacter</taxon>
    </lineage>
</organism>